<protein>
    <submittedName>
        <fullName evidence="6">DUF86 domain-containing protein</fullName>
    </submittedName>
</protein>
<keyword evidence="4" id="KW-0547">Nucleotide-binding</keyword>
<evidence type="ECO:0000256" key="3">
    <source>
        <dbReference type="ARBA" id="ARBA00022722"/>
    </source>
</evidence>
<evidence type="ECO:0000256" key="1">
    <source>
        <dbReference type="ARBA" id="ARBA00022553"/>
    </source>
</evidence>
<keyword evidence="5" id="KW-0378">Hydrolase</keyword>
<dbReference type="AlphaFoldDB" id="A0A4Z1QYR6"/>
<gene>
    <name evidence="6" type="ORF">CFBP5507_10610</name>
</gene>
<evidence type="ECO:0000313" key="6">
    <source>
        <dbReference type="EMBL" id="UYZ06691.1"/>
    </source>
</evidence>
<dbReference type="PANTHER" id="PTHR34139">
    <property type="entry name" value="UPF0331 PROTEIN MJ0127"/>
    <property type="match status" value="1"/>
</dbReference>
<dbReference type="GO" id="GO:0016787">
    <property type="term" value="F:hydrolase activity"/>
    <property type="evidence" value="ECO:0007669"/>
    <property type="project" value="UniProtKB-KW"/>
</dbReference>
<name>A0A4Z1QYR6_9HYPH</name>
<dbReference type="EMBL" id="CP109968">
    <property type="protein sequence ID" value="UYZ06691.1"/>
    <property type="molecule type" value="Genomic_DNA"/>
</dbReference>
<sequence>MIKRRIWPVLSEMLDAIQGIETHTAGLSLDDFKQNWLLKLAVQRALEIISEASRHIPAELLRDVAPEIPWKQIHGIGNILRHEYHKVADDVIWAVVTEHVAPLKIAVQAIQQSVGPDN</sequence>
<dbReference type="GO" id="GO:0004540">
    <property type="term" value="F:RNA nuclease activity"/>
    <property type="evidence" value="ECO:0007669"/>
    <property type="project" value="InterPro"/>
</dbReference>
<evidence type="ECO:0000256" key="4">
    <source>
        <dbReference type="ARBA" id="ARBA00022741"/>
    </source>
</evidence>
<dbReference type="PANTHER" id="PTHR34139:SF1">
    <property type="entry name" value="RNASE MJ1380-RELATED"/>
    <property type="match status" value="1"/>
</dbReference>
<evidence type="ECO:0000256" key="5">
    <source>
        <dbReference type="ARBA" id="ARBA00022801"/>
    </source>
</evidence>
<organism evidence="6 7">
    <name type="scientific">Agrobacterium salinitolerans</name>
    <dbReference type="NCBI Taxonomy" id="1183413"/>
    <lineage>
        <taxon>Bacteria</taxon>
        <taxon>Pseudomonadati</taxon>
        <taxon>Pseudomonadota</taxon>
        <taxon>Alphaproteobacteria</taxon>
        <taxon>Hyphomicrobiales</taxon>
        <taxon>Rhizobiaceae</taxon>
        <taxon>Rhizobium/Agrobacterium group</taxon>
        <taxon>Agrobacterium</taxon>
    </lineage>
</organism>
<dbReference type="RefSeq" id="WP_137410836.1">
    <property type="nucleotide sequence ID" value="NZ_JBQQVH010000005.1"/>
</dbReference>
<dbReference type="OrthoDB" id="4829434at2"/>
<dbReference type="GO" id="GO:0110001">
    <property type="term" value="C:toxin-antitoxin complex"/>
    <property type="evidence" value="ECO:0007669"/>
    <property type="project" value="InterPro"/>
</dbReference>
<keyword evidence="1" id="KW-0597">Phosphoprotein</keyword>
<reference evidence="6" key="1">
    <citation type="submission" date="2022-10" db="EMBL/GenBank/DDBJ databases">
        <title>Complete genome sequence of Agrobacterium salinitolerans CFBP5507.</title>
        <authorList>
            <person name="Tchabashvili S."/>
            <person name="Yen H.-C."/>
            <person name="Haryono M."/>
            <person name="Lin Y.-C."/>
            <person name="Lai E.-M."/>
            <person name="Kuo C.-H."/>
        </authorList>
    </citation>
    <scope>NUCLEOTIDE SEQUENCE</scope>
    <source>
        <strain evidence="6">CFBP5507</strain>
    </source>
</reference>
<dbReference type="InterPro" id="IPR051813">
    <property type="entry name" value="HepT_RNase_toxin"/>
</dbReference>
<proteinExistence type="predicted"/>
<keyword evidence="2" id="KW-1277">Toxin-antitoxin system</keyword>
<dbReference type="Proteomes" id="UP000298735">
    <property type="component" value="Chromosome Circular"/>
</dbReference>
<accession>A0A4Z1QYR6</accession>
<evidence type="ECO:0000313" key="7">
    <source>
        <dbReference type="Proteomes" id="UP000298735"/>
    </source>
</evidence>
<dbReference type="GO" id="GO:0000166">
    <property type="term" value="F:nucleotide binding"/>
    <property type="evidence" value="ECO:0007669"/>
    <property type="project" value="UniProtKB-KW"/>
</dbReference>
<evidence type="ECO:0000256" key="2">
    <source>
        <dbReference type="ARBA" id="ARBA00022649"/>
    </source>
</evidence>
<dbReference type="InterPro" id="IPR008201">
    <property type="entry name" value="HepT-like"/>
</dbReference>
<dbReference type="Pfam" id="PF01934">
    <property type="entry name" value="HepT-like"/>
    <property type="match status" value="1"/>
</dbReference>
<dbReference type="KEGG" id="asal:CFBP5507_10610"/>
<keyword evidence="3" id="KW-0540">Nuclease</keyword>